<keyword evidence="3" id="KW-0540">Nuclease</keyword>
<dbReference type="EMBL" id="CCND01000010">
    <property type="protein sequence ID" value="CDX53912.1"/>
    <property type="molecule type" value="Genomic_DNA"/>
</dbReference>
<feature type="domain" description="Endonuclease GajA/Old nuclease/RecF-like AAA" evidence="1">
    <location>
        <begin position="193"/>
        <end position="400"/>
    </location>
</feature>
<dbReference type="Pfam" id="PF20469">
    <property type="entry name" value="OLD-like_TOPRIM"/>
    <property type="match status" value="1"/>
</dbReference>
<organism evidence="3 4">
    <name type="scientific">Mesorhizobium plurifarium</name>
    <dbReference type="NCBI Taxonomy" id="69974"/>
    <lineage>
        <taxon>Bacteria</taxon>
        <taxon>Pseudomonadati</taxon>
        <taxon>Pseudomonadota</taxon>
        <taxon>Alphaproteobacteria</taxon>
        <taxon>Hyphomicrobiales</taxon>
        <taxon>Phyllobacteriaceae</taxon>
        <taxon>Mesorhizobium</taxon>
    </lineage>
</organism>
<dbReference type="InterPro" id="IPR027417">
    <property type="entry name" value="P-loop_NTPase"/>
</dbReference>
<sequence>MRIKKVAIKNFRLLSDVSLVLQPSETLIVGRNNSGKTSLSEVMRRLLDDGPVTFQLEDFSSASYRGFCAAVHAHLAGQQEDGVRALLPAIELRLYCTYDPDVPELGPLAPFVVDLDPGVSDALIVLRYELKDGGLGALFDGLADGSLDDASRKAFLVGLRERIPANFGLRIRAEDPNDPTNYRQLQPAALRSLVRTGFINAQRGLDDVTSRETDVLAKILEGLFVTASSPTADAADKVIAEALATVVQGLQTQIDGNFGNQLQNLMPTLTSFGYPGLGGQELQTETTLDIRKLLSNFTRVRYAGYGGVTLPESYNGLGVRNLIFILLRIVEFHKAFKAEPKTPGVHLVFIEEPEAHLHPQMQEVFIKQLGKIATQLAGLGAGAVPWPVQFVVSTHSSHIANAAGFESIRYFLGADVPGADAGIRQTKIKDLREGPGSTPAPDKQFLHQYLTLTRCDLFFADKAILVEGLSERVMLPVIIGKAEGAEPAIKLSSQYLTIMEVGGAYAHLFFGLLDFLELHYLIITDLDSVEAPGGAACPVHLGTASSNACLKTWFDDNPHSLAGVMAKSDDDKTNGRGRIAYQVPEVDGGPCGRTFEDAFILANQAFFGLAAGTPQEQEVAARDMAAGQKKSEFALKYAIENTGWVAPKYLTDGIRWLAVDYVPPVDPALAIVAAAAAAPAPAPAAPAPAAVPAPAPEGGGLE</sequence>
<evidence type="ECO:0000313" key="4">
    <source>
        <dbReference type="Proteomes" id="UP000182888"/>
    </source>
</evidence>
<reference evidence="4" key="1">
    <citation type="submission" date="2014-08" db="EMBL/GenBank/DDBJ databases">
        <authorList>
            <person name="Edwards T."/>
        </authorList>
    </citation>
    <scope>NUCLEOTIDE SEQUENCE [LARGE SCALE GENOMIC DNA]</scope>
</reference>
<keyword evidence="3" id="KW-0378">Hydrolase</keyword>
<evidence type="ECO:0000313" key="3">
    <source>
        <dbReference type="EMBL" id="CDX53912.1"/>
    </source>
</evidence>
<feature type="domain" description="Endonuclease GajA/Old nuclease/RecF-like AAA" evidence="1">
    <location>
        <begin position="1"/>
        <end position="98"/>
    </location>
</feature>
<proteinExistence type="predicted"/>
<dbReference type="AlphaFoldDB" id="A0A0K2VTV3"/>
<dbReference type="GO" id="GO:0004519">
    <property type="term" value="F:endonuclease activity"/>
    <property type="evidence" value="ECO:0007669"/>
    <property type="project" value="UniProtKB-KW"/>
</dbReference>
<evidence type="ECO:0000259" key="2">
    <source>
        <dbReference type="Pfam" id="PF20469"/>
    </source>
</evidence>
<accession>A0A0K2VTV3</accession>
<dbReference type="Proteomes" id="UP000182888">
    <property type="component" value="Unassembled WGS sequence"/>
</dbReference>
<feature type="domain" description="OLD protein-like TOPRIM" evidence="2">
    <location>
        <begin position="458"/>
        <end position="527"/>
    </location>
</feature>
<dbReference type="Pfam" id="PF13175">
    <property type="entry name" value="AAA_15"/>
    <property type="match status" value="2"/>
</dbReference>
<dbReference type="SUPFAM" id="SSF52540">
    <property type="entry name" value="P-loop containing nucleoside triphosphate hydrolases"/>
    <property type="match status" value="1"/>
</dbReference>
<evidence type="ECO:0000259" key="1">
    <source>
        <dbReference type="Pfam" id="PF13175"/>
    </source>
</evidence>
<name>A0A0K2VTV3_MESPL</name>
<gene>
    <name evidence="3" type="ORF">MPL1032_180238</name>
</gene>
<dbReference type="PANTHER" id="PTHR43581:SF2">
    <property type="entry name" value="EXCINUCLEASE ATPASE SUBUNIT"/>
    <property type="match status" value="1"/>
</dbReference>
<dbReference type="PANTHER" id="PTHR43581">
    <property type="entry name" value="ATP/GTP PHOSPHATASE"/>
    <property type="match status" value="1"/>
</dbReference>
<dbReference type="CDD" id="cd01026">
    <property type="entry name" value="TOPRIM_OLD"/>
    <property type="match status" value="1"/>
</dbReference>
<dbReference type="InterPro" id="IPR041685">
    <property type="entry name" value="AAA_GajA/Old/RecF-like"/>
</dbReference>
<protein>
    <submittedName>
        <fullName evidence="3">ATP-dependent endonuclease of the OLD family-like protein</fullName>
    </submittedName>
</protein>
<dbReference type="InterPro" id="IPR051396">
    <property type="entry name" value="Bact_Antivir_Def_Nuclease"/>
</dbReference>
<dbReference type="InterPro" id="IPR034139">
    <property type="entry name" value="TOPRIM_OLD"/>
</dbReference>
<dbReference type="Gene3D" id="3.40.50.300">
    <property type="entry name" value="P-loop containing nucleotide triphosphate hydrolases"/>
    <property type="match status" value="2"/>
</dbReference>
<keyword evidence="3" id="KW-0255">Endonuclease</keyword>